<evidence type="ECO:0000256" key="1">
    <source>
        <dbReference type="PROSITE-ProRule" id="PRU00169"/>
    </source>
</evidence>
<feature type="domain" description="EAL" evidence="3">
    <location>
        <begin position="141"/>
        <end position="394"/>
    </location>
</feature>
<dbReference type="SMART" id="SM00052">
    <property type="entry name" value="EAL"/>
    <property type="match status" value="1"/>
</dbReference>
<dbReference type="PANTHER" id="PTHR33121">
    <property type="entry name" value="CYCLIC DI-GMP PHOSPHODIESTERASE PDEF"/>
    <property type="match status" value="1"/>
</dbReference>
<feature type="domain" description="Response regulatory" evidence="2">
    <location>
        <begin position="6"/>
        <end position="126"/>
    </location>
</feature>
<evidence type="ECO:0000259" key="3">
    <source>
        <dbReference type="PROSITE" id="PS50883"/>
    </source>
</evidence>
<evidence type="ECO:0000313" key="5">
    <source>
        <dbReference type="Proteomes" id="UP000864422"/>
    </source>
</evidence>
<dbReference type="Pfam" id="PF00563">
    <property type="entry name" value="EAL"/>
    <property type="match status" value="1"/>
</dbReference>
<dbReference type="SUPFAM" id="SSF141868">
    <property type="entry name" value="EAL domain-like"/>
    <property type="match status" value="1"/>
</dbReference>
<dbReference type="PROSITE" id="PS50883">
    <property type="entry name" value="EAL"/>
    <property type="match status" value="1"/>
</dbReference>
<accession>A0AAN5RAY8</accession>
<gene>
    <name evidence="4" type="ORF">I8Y23_004476</name>
</gene>
<evidence type="ECO:0000259" key="2">
    <source>
        <dbReference type="PROSITE" id="PS50110"/>
    </source>
</evidence>
<dbReference type="InterPro" id="IPR001633">
    <property type="entry name" value="EAL_dom"/>
</dbReference>
<dbReference type="Pfam" id="PF00072">
    <property type="entry name" value="Response_reg"/>
    <property type="match status" value="1"/>
</dbReference>
<evidence type="ECO:0000313" key="4">
    <source>
        <dbReference type="EMBL" id="HAT1608110.1"/>
    </source>
</evidence>
<keyword evidence="1" id="KW-0597">Phosphoprotein</keyword>
<dbReference type="EMBL" id="DACSEA010000025">
    <property type="protein sequence ID" value="HAT1608110.1"/>
    <property type="molecule type" value="Genomic_DNA"/>
</dbReference>
<feature type="modified residue" description="4-aspartylphosphate" evidence="1">
    <location>
        <position position="56"/>
    </location>
</feature>
<dbReference type="GO" id="GO:0000160">
    <property type="term" value="P:phosphorelay signal transduction system"/>
    <property type="evidence" value="ECO:0007669"/>
    <property type="project" value="InterPro"/>
</dbReference>
<dbReference type="Gene3D" id="3.20.20.450">
    <property type="entry name" value="EAL domain"/>
    <property type="match status" value="1"/>
</dbReference>
<dbReference type="AlphaFoldDB" id="A0AAN5RAY8"/>
<dbReference type="CDD" id="cd01948">
    <property type="entry name" value="EAL"/>
    <property type="match status" value="1"/>
</dbReference>
<name>A0AAN5RAY8_RAOPL</name>
<dbReference type="SUPFAM" id="SSF52172">
    <property type="entry name" value="CheY-like"/>
    <property type="match status" value="1"/>
</dbReference>
<dbReference type="PROSITE" id="PS50110">
    <property type="entry name" value="RESPONSE_REGULATORY"/>
    <property type="match status" value="1"/>
</dbReference>
<dbReference type="Gene3D" id="3.40.50.2300">
    <property type="match status" value="1"/>
</dbReference>
<organism evidence="4 5">
    <name type="scientific">Raoultella planticola</name>
    <name type="common">Klebsiella planticola</name>
    <dbReference type="NCBI Taxonomy" id="575"/>
    <lineage>
        <taxon>Bacteria</taxon>
        <taxon>Pseudomonadati</taxon>
        <taxon>Pseudomonadota</taxon>
        <taxon>Gammaproteobacteria</taxon>
        <taxon>Enterobacterales</taxon>
        <taxon>Enterobacteriaceae</taxon>
        <taxon>Klebsiella/Raoultella group</taxon>
        <taxon>Raoultella</taxon>
    </lineage>
</organism>
<reference evidence="4" key="2">
    <citation type="submission" date="2020-11" db="EMBL/GenBank/DDBJ databases">
        <authorList>
            <consortium name="NCBI Pathogen Detection Project"/>
        </authorList>
    </citation>
    <scope>NUCLEOTIDE SEQUENCE</scope>
    <source>
        <strain evidence="4">MISC063</strain>
    </source>
</reference>
<dbReference type="Proteomes" id="UP000864422">
    <property type="component" value="Unassembled WGS sequence"/>
</dbReference>
<protein>
    <submittedName>
        <fullName evidence="4">EAL domain-containing protein</fullName>
    </submittedName>
</protein>
<dbReference type="SMART" id="SM00448">
    <property type="entry name" value="REC"/>
    <property type="match status" value="1"/>
</dbReference>
<reference evidence="4" key="1">
    <citation type="journal article" date="2018" name="Genome Biol.">
        <title>SKESA: strategic k-mer extension for scrupulous assemblies.</title>
        <authorList>
            <person name="Souvorov A."/>
            <person name="Agarwala R."/>
            <person name="Lipman D.J."/>
        </authorList>
    </citation>
    <scope>NUCLEOTIDE SEQUENCE</scope>
    <source>
        <strain evidence="4">MISC063</strain>
    </source>
</reference>
<dbReference type="InterPro" id="IPR050706">
    <property type="entry name" value="Cyclic-di-GMP_PDE-like"/>
</dbReference>
<dbReference type="InterPro" id="IPR011006">
    <property type="entry name" value="CheY-like_superfamily"/>
</dbReference>
<dbReference type="InterPro" id="IPR035919">
    <property type="entry name" value="EAL_sf"/>
</dbReference>
<comment type="caution">
    <text evidence="4">The sequence shown here is derived from an EMBL/GenBank/DDBJ whole genome shotgun (WGS) entry which is preliminary data.</text>
</comment>
<sequence length="405" mass="45217">MLSKRHVLVVDEHPKSVSHMQAMLKGTGLFEVQVARTAAEALSLLESRHFQLVIIDMNMPDMDSLRFISELCQRRVNTMLVLVSACSQSLMNSVSLVAQKSGLTVMGAFQKPFSEDALRQLLQRMQQGAETTPQSHDRAPCTFERRAIENALQSRGIQAWFQPKIALGSGRIIGAEALARWDHPEYGFMLAGSFLDAIRHYGLQKPLLLRILEDAMEAHLLWQRCGYQIPVSVNLPVSLLDDPQLPDELFRQVTARGVDTANVSFELLEDEAISHVVNYHTGSSRLRLKRFGLAQDDFGRGYSSMYRLISTPFTELKVDRSFVHGVADDDIRKTALNAVVQLGRQLGLTVTAEGVETMRDLQFLRHIGCDYAQGFLISAAIGAERFGMLLASEVSDRFVLASPTR</sequence>
<proteinExistence type="predicted"/>
<dbReference type="InterPro" id="IPR001789">
    <property type="entry name" value="Sig_transdc_resp-reg_receiver"/>
</dbReference>
<dbReference type="GO" id="GO:0071111">
    <property type="term" value="F:cyclic-guanylate-specific phosphodiesterase activity"/>
    <property type="evidence" value="ECO:0007669"/>
    <property type="project" value="InterPro"/>
</dbReference>
<dbReference type="PANTHER" id="PTHR33121:SF79">
    <property type="entry name" value="CYCLIC DI-GMP PHOSPHODIESTERASE PDED-RELATED"/>
    <property type="match status" value="1"/>
</dbReference>